<dbReference type="Proteomes" id="UP000249499">
    <property type="component" value="Chromosome"/>
</dbReference>
<evidence type="ECO:0000259" key="2">
    <source>
        <dbReference type="Pfam" id="PF10546"/>
    </source>
</evidence>
<evidence type="ECO:0000256" key="1">
    <source>
        <dbReference type="SAM" id="MobiDB-lite"/>
    </source>
</evidence>
<dbReference type="InterPro" id="IPR018874">
    <property type="entry name" value="Phage_Mx8_p63_C"/>
</dbReference>
<name>A0AAF1KW32_9HYPH</name>
<feature type="domain" description="Bacteriophage Mx8 p63 C-terminal" evidence="2">
    <location>
        <begin position="201"/>
        <end position="286"/>
    </location>
</feature>
<sequence length="339" mass="37370">MSESDKDQSKVAGGRARAESLPATRRSEIASRAAAARWGKTYKALSSGNFLADFGIDVECHVLDDPSKTAVISQRGMGQAIGFSKRGSRLGVFVGSKTMDGYIGRELREKIENPIIFQHSTAAAESPVSTAHGYDATILIDLCNSILAAKADGKLAGDRYARMSEQAQTIVSASAKSGIRGLVYALAGYSPSTDEVVAAFKHYVREEAKKYEKEFPSELYEQWHRLYGISVPERGKPWQFKHLTIKHIYYPLAKSNGKLLELLRALKTNDGGRKTKLFQFLNDIGARALRMHLGRVLEMSESSKTKFEYENKLVQRFGGQQELDLFIPISGPSASQPLA</sequence>
<dbReference type="RefSeq" id="WP_111216636.1">
    <property type="nucleotide sequence ID" value="NZ_CP117255.1"/>
</dbReference>
<keyword evidence="4" id="KW-1185">Reference proteome</keyword>
<gene>
    <name evidence="3" type="ORF">PR017_00725</name>
</gene>
<proteinExistence type="predicted"/>
<dbReference type="AlphaFoldDB" id="A0AAF1KW32"/>
<protein>
    <submittedName>
        <fullName evidence="3">P63C domain-containing protein</fullName>
    </submittedName>
</protein>
<feature type="region of interest" description="Disordered" evidence="1">
    <location>
        <begin position="1"/>
        <end position="25"/>
    </location>
</feature>
<reference evidence="3 4" key="1">
    <citation type="journal article" date="2018" name="Sci. Rep.">
        <title>Rhizobium tumorigenes sp. nov., a novel plant tumorigenic bacterium isolated from cane gall tumors on thornless blackberry.</title>
        <authorList>
            <person name="Kuzmanovi N."/>
            <person name="Smalla K."/>
            <person name="Gronow S."/>
            <person name="PuBawska J."/>
        </authorList>
    </citation>
    <scope>NUCLEOTIDE SEQUENCE [LARGE SCALE GENOMIC DNA]</scope>
    <source>
        <strain evidence="3 4">1078</strain>
    </source>
</reference>
<accession>A0AAF1KW32</accession>
<evidence type="ECO:0000313" key="4">
    <source>
        <dbReference type="Proteomes" id="UP000249499"/>
    </source>
</evidence>
<dbReference type="KEGG" id="rtu:PR017_00725"/>
<dbReference type="EMBL" id="CP117255">
    <property type="protein sequence ID" value="WFR95709.1"/>
    <property type="molecule type" value="Genomic_DNA"/>
</dbReference>
<reference evidence="4" key="2">
    <citation type="journal article" date="2023" name="MicrobiologyOpen">
        <title>Genomics of the tumorigenes clade of the family Rhizobiaceae and description of Rhizobium rhododendri sp. nov.</title>
        <authorList>
            <person name="Kuzmanovic N."/>
            <person name="diCenzo G.C."/>
            <person name="Bunk B."/>
            <person name="Sproeer C."/>
            <person name="Fruehling A."/>
            <person name="Neumann-Schaal M."/>
            <person name="Overmann J."/>
            <person name="Smalla K."/>
        </authorList>
    </citation>
    <scope>NUCLEOTIDE SEQUENCE [LARGE SCALE GENOMIC DNA]</scope>
    <source>
        <strain evidence="4">1078</strain>
    </source>
</reference>
<dbReference type="Pfam" id="PF10546">
    <property type="entry name" value="P63C"/>
    <property type="match status" value="1"/>
</dbReference>
<organism evidence="3 4">
    <name type="scientific">Rhizobium tumorigenes</name>
    <dbReference type="NCBI Taxonomy" id="2041385"/>
    <lineage>
        <taxon>Bacteria</taxon>
        <taxon>Pseudomonadati</taxon>
        <taxon>Pseudomonadota</taxon>
        <taxon>Alphaproteobacteria</taxon>
        <taxon>Hyphomicrobiales</taxon>
        <taxon>Rhizobiaceae</taxon>
        <taxon>Rhizobium/Agrobacterium group</taxon>
        <taxon>Rhizobium</taxon>
    </lineage>
</organism>
<evidence type="ECO:0000313" key="3">
    <source>
        <dbReference type="EMBL" id="WFR95709.1"/>
    </source>
</evidence>